<reference evidence="1" key="1">
    <citation type="submission" date="2023-10" db="EMBL/GenBank/DDBJ databases">
        <authorList>
            <person name="Chen Y."/>
            <person name="Shah S."/>
            <person name="Dougan E. K."/>
            <person name="Thang M."/>
            <person name="Chan C."/>
        </authorList>
    </citation>
    <scope>NUCLEOTIDE SEQUENCE [LARGE SCALE GENOMIC DNA]</scope>
</reference>
<gene>
    <name evidence="1" type="ORF">PCOR1329_LOCUS63032</name>
</gene>
<evidence type="ECO:0000313" key="1">
    <source>
        <dbReference type="EMBL" id="CAK0879655.1"/>
    </source>
</evidence>
<sequence>MEPETGSPPVVSIIEQFLRSYGYDAADDGAWRAPPGTQTDLRPALELKVDDHQELGSHTFYVVECRLTVPGAPKALAWKASRRLEEMRQQLHGPVKEGLGKDDYARLFESHHFAPRGGMPGTTTRLSKWCDALAACVNSGECPPRVVAHVLAFLSAPKPPSAFGRRARELAQEAAVDAVADEAQQAREAAEAAI</sequence>
<evidence type="ECO:0000313" key="2">
    <source>
        <dbReference type="Proteomes" id="UP001189429"/>
    </source>
</evidence>
<proteinExistence type="predicted"/>
<name>A0ABN9W0Z6_9DINO</name>
<dbReference type="Proteomes" id="UP001189429">
    <property type="component" value="Unassembled WGS sequence"/>
</dbReference>
<accession>A0ABN9W0Z6</accession>
<comment type="caution">
    <text evidence="1">The sequence shown here is derived from an EMBL/GenBank/DDBJ whole genome shotgun (WGS) entry which is preliminary data.</text>
</comment>
<keyword evidence="2" id="KW-1185">Reference proteome</keyword>
<dbReference type="EMBL" id="CAUYUJ010017986">
    <property type="protein sequence ID" value="CAK0879655.1"/>
    <property type="molecule type" value="Genomic_DNA"/>
</dbReference>
<organism evidence="1 2">
    <name type="scientific">Prorocentrum cordatum</name>
    <dbReference type="NCBI Taxonomy" id="2364126"/>
    <lineage>
        <taxon>Eukaryota</taxon>
        <taxon>Sar</taxon>
        <taxon>Alveolata</taxon>
        <taxon>Dinophyceae</taxon>
        <taxon>Prorocentrales</taxon>
        <taxon>Prorocentraceae</taxon>
        <taxon>Prorocentrum</taxon>
    </lineage>
</organism>
<protein>
    <submittedName>
        <fullName evidence="1">Uncharacterized protein</fullName>
    </submittedName>
</protein>